<evidence type="ECO:0000313" key="2">
    <source>
        <dbReference type="Proteomes" id="UP001565474"/>
    </source>
</evidence>
<evidence type="ECO:0000313" key="1">
    <source>
        <dbReference type="EMBL" id="MEY9473171.1"/>
    </source>
</evidence>
<organism evidence="1 2">
    <name type="scientific">Bradyrhizobium yuanmingense</name>
    <dbReference type="NCBI Taxonomy" id="108015"/>
    <lineage>
        <taxon>Bacteria</taxon>
        <taxon>Pseudomonadati</taxon>
        <taxon>Pseudomonadota</taxon>
        <taxon>Alphaproteobacteria</taxon>
        <taxon>Hyphomicrobiales</taxon>
        <taxon>Nitrobacteraceae</taxon>
        <taxon>Bradyrhizobium</taxon>
    </lineage>
</organism>
<proteinExistence type="predicted"/>
<name>A0ABV4GN92_9BRAD</name>
<accession>A0ABV4GN92</accession>
<gene>
    <name evidence="1" type="ORF">ABH992_005570</name>
</gene>
<sequence length="65" mass="7366">MLKRLRLQPVTLQVKQRGTDLRVRVMASETFVNRLIAKLNSDAWPRALTQMLIEAANTSSILLTS</sequence>
<protein>
    <submittedName>
        <fullName evidence="1">Uncharacterized protein</fullName>
    </submittedName>
</protein>
<keyword evidence="2" id="KW-1185">Reference proteome</keyword>
<comment type="caution">
    <text evidence="1">The sequence shown here is derived from an EMBL/GenBank/DDBJ whole genome shotgun (WGS) entry which is preliminary data.</text>
</comment>
<reference evidence="1 2" key="1">
    <citation type="submission" date="2024-07" db="EMBL/GenBank/DDBJ databases">
        <title>Genomic Encyclopedia of Type Strains, Phase V (KMG-V): Genome sequencing to study the core and pangenomes of soil and plant-associated prokaryotes.</title>
        <authorList>
            <person name="Whitman W."/>
        </authorList>
    </citation>
    <scope>NUCLEOTIDE SEQUENCE [LARGE SCALE GENOMIC DNA]</scope>
    <source>
        <strain evidence="1 2">USDA 222</strain>
    </source>
</reference>
<dbReference type="EMBL" id="JBGBZN010000002">
    <property type="protein sequence ID" value="MEY9473171.1"/>
    <property type="molecule type" value="Genomic_DNA"/>
</dbReference>
<dbReference type="RefSeq" id="WP_036015433.1">
    <property type="nucleotide sequence ID" value="NZ_JADYWB010000031.1"/>
</dbReference>
<dbReference type="Proteomes" id="UP001565474">
    <property type="component" value="Unassembled WGS sequence"/>
</dbReference>